<evidence type="ECO:0000256" key="6">
    <source>
        <dbReference type="ARBA" id="ARBA00022692"/>
    </source>
</evidence>
<evidence type="ECO:0000256" key="3">
    <source>
        <dbReference type="ARBA" id="ARBA00022448"/>
    </source>
</evidence>
<feature type="transmembrane region" description="Helical" evidence="12">
    <location>
        <begin position="170"/>
        <end position="192"/>
    </location>
</feature>
<reference evidence="15" key="1">
    <citation type="journal article" date="2017" name="Appl. Environ. Microbiol.">
        <title>Genomic analysis of Calderihabitans maritimus KKC1, a thermophilic hydrogenogenic carboxydotrophic bacterium isolated from marine sediment.</title>
        <authorList>
            <person name="Omae K."/>
            <person name="Yoneda Y."/>
            <person name="Fukuyama Y."/>
            <person name="Yoshida T."/>
            <person name="Sako Y."/>
        </authorList>
    </citation>
    <scope>NUCLEOTIDE SEQUENCE [LARGE SCALE GENOMIC DNA]</scope>
    <source>
        <strain evidence="15">KKC1</strain>
    </source>
</reference>
<accession>A0A1Z5HQ52</accession>
<dbReference type="AlphaFoldDB" id="A0A1Z5HQ52"/>
<feature type="domain" description="Cytochrome b561 bacterial/Ni-hydrogenase" evidence="13">
    <location>
        <begin position="14"/>
        <end position="205"/>
    </location>
</feature>
<keyword evidence="15" id="KW-1185">Reference proteome</keyword>
<evidence type="ECO:0000256" key="11">
    <source>
        <dbReference type="ARBA" id="ARBA00023136"/>
    </source>
</evidence>
<dbReference type="PANTHER" id="PTHR30485:SF1">
    <property type="entry name" value="CYTOCHROME YDHU-RELATED"/>
    <property type="match status" value="1"/>
</dbReference>
<evidence type="ECO:0000256" key="7">
    <source>
        <dbReference type="ARBA" id="ARBA00022723"/>
    </source>
</evidence>
<dbReference type="GO" id="GO:0022904">
    <property type="term" value="P:respiratory electron transport chain"/>
    <property type="evidence" value="ECO:0007669"/>
    <property type="project" value="InterPro"/>
</dbReference>
<keyword evidence="5" id="KW-0349">Heme</keyword>
<feature type="transmembrane region" description="Helical" evidence="12">
    <location>
        <begin position="130"/>
        <end position="150"/>
    </location>
</feature>
<keyword evidence="4" id="KW-1003">Cell membrane</keyword>
<keyword evidence="11 12" id="KW-0472">Membrane</keyword>
<dbReference type="PANTHER" id="PTHR30485">
    <property type="entry name" value="NI/FE-HYDROGENASE 1 B-TYPE CYTOCHROME SUBUNIT"/>
    <property type="match status" value="1"/>
</dbReference>
<dbReference type="GO" id="GO:0005506">
    <property type="term" value="F:iron ion binding"/>
    <property type="evidence" value="ECO:0007669"/>
    <property type="project" value="InterPro"/>
</dbReference>
<dbReference type="GO" id="GO:0009055">
    <property type="term" value="F:electron transfer activity"/>
    <property type="evidence" value="ECO:0007669"/>
    <property type="project" value="InterPro"/>
</dbReference>
<evidence type="ECO:0000256" key="9">
    <source>
        <dbReference type="ARBA" id="ARBA00022989"/>
    </source>
</evidence>
<evidence type="ECO:0000259" key="13">
    <source>
        <dbReference type="Pfam" id="PF01292"/>
    </source>
</evidence>
<dbReference type="Proteomes" id="UP000197032">
    <property type="component" value="Unassembled WGS sequence"/>
</dbReference>
<evidence type="ECO:0000256" key="10">
    <source>
        <dbReference type="ARBA" id="ARBA00023004"/>
    </source>
</evidence>
<gene>
    <name evidence="14" type="ORF">KKC1_06590</name>
</gene>
<evidence type="ECO:0000256" key="4">
    <source>
        <dbReference type="ARBA" id="ARBA00022475"/>
    </source>
</evidence>
<evidence type="ECO:0000256" key="5">
    <source>
        <dbReference type="ARBA" id="ARBA00022617"/>
    </source>
</evidence>
<dbReference type="GO" id="GO:0005886">
    <property type="term" value="C:plasma membrane"/>
    <property type="evidence" value="ECO:0007669"/>
    <property type="project" value="UniProtKB-SubCell"/>
</dbReference>
<dbReference type="InterPro" id="IPR016174">
    <property type="entry name" value="Di-haem_cyt_TM"/>
</dbReference>
<feature type="transmembrane region" description="Helical" evidence="12">
    <location>
        <begin position="63"/>
        <end position="88"/>
    </location>
</feature>
<sequence length="234" mass="26803">MAEKLLPEENKVVRHSLSVRLVHWLVALSTFALLFSGFGQLPLYKRYMVDQIPGLGWTSNFSITLYIHYVAAMVLIFAVVYHVVYHTLKREFGILPRRGDFRESIQIIKCMLGFGEEPPSDKYLAEQRLAYAYFAVSFLLIIVTGIIKVIKNLPSSSLMVADSFMKLNTALHNVATFMILFGIITHLAAFLYRDNRKLIPGMFSGKVDLDYARRRHSIWCNRLLKNSSNKTFSS</sequence>
<keyword evidence="7" id="KW-0479">Metal-binding</keyword>
<dbReference type="GO" id="GO:0020037">
    <property type="term" value="F:heme binding"/>
    <property type="evidence" value="ECO:0007669"/>
    <property type="project" value="TreeGrafter"/>
</dbReference>
<organism evidence="14 15">
    <name type="scientific">Calderihabitans maritimus</name>
    <dbReference type="NCBI Taxonomy" id="1246530"/>
    <lineage>
        <taxon>Bacteria</taxon>
        <taxon>Bacillati</taxon>
        <taxon>Bacillota</taxon>
        <taxon>Clostridia</taxon>
        <taxon>Neomoorellales</taxon>
        <taxon>Calderihabitantaceae</taxon>
        <taxon>Calderihabitans</taxon>
    </lineage>
</organism>
<evidence type="ECO:0000256" key="1">
    <source>
        <dbReference type="ARBA" id="ARBA00004651"/>
    </source>
</evidence>
<dbReference type="InterPro" id="IPR000516">
    <property type="entry name" value="Ni-dep_Hydgase_cyt-B"/>
</dbReference>
<comment type="similarity">
    <text evidence="2">Belongs to the HupC/HyaC/HydC family.</text>
</comment>
<evidence type="ECO:0000313" key="15">
    <source>
        <dbReference type="Proteomes" id="UP000197032"/>
    </source>
</evidence>
<evidence type="ECO:0000256" key="2">
    <source>
        <dbReference type="ARBA" id="ARBA00008622"/>
    </source>
</evidence>
<keyword evidence="9 12" id="KW-1133">Transmembrane helix</keyword>
<dbReference type="Gene3D" id="1.20.950.20">
    <property type="entry name" value="Transmembrane di-heme cytochromes, Chain C"/>
    <property type="match status" value="1"/>
</dbReference>
<dbReference type="SUPFAM" id="SSF81342">
    <property type="entry name" value="Transmembrane di-heme cytochromes"/>
    <property type="match status" value="1"/>
</dbReference>
<dbReference type="InterPro" id="IPR051542">
    <property type="entry name" value="Hydrogenase_cytochrome"/>
</dbReference>
<dbReference type="OrthoDB" id="9787143at2"/>
<comment type="subcellular location">
    <subcellularLocation>
        <location evidence="1">Cell membrane</location>
        <topology evidence="1">Multi-pass membrane protein</topology>
    </subcellularLocation>
</comment>
<keyword evidence="10" id="KW-0408">Iron</keyword>
<dbReference type="Pfam" id="PF01292">
    <property type="entry name" value="Ni_hydr_CYTB"/>
    <property type="match status" value="1"/>
</dbReference>
<dbReference type="InterPro" id="IPR011577">
    <property type="entry name" value="Cyt_b561_bac/Ni-Hgenase"/>
</dbReference>
<evidence type="ECO:0000313" key="14">
    <source>
        <dbReference type="EMBL" id="GAW91497.1"/>
    </source>
</evidence>
<keyword evidence="8" id="KW-0249">Electron transport</keyword>
<name>A0A1Z5HQ52_9FIRM</name>
<protein>
    <recommendedName>
        <fullName evidence="13">Cytochrome b561 bacterial/Ni-hydrogenase domain-containing protein</fullName>
    </recommendedName>
</protein>
<dbReference type="PRINTS" id="PR00161">
    <property type="entry name" value="NIHGNASECYTB"/>
</dbReference>
<dbReference type="EMBL" id="BDGJ01000018">
    <property type="protein sequence ID" value="GAW91497.1"/>
    <property type="molecule type" value="Genomic_DNA"/>
</dbReference>
<keyword evidence="3" id="KW-0813">Transport</keyword>
<feature type="transmembrane region" description="Helical" evidence="12">
    <location>
        <begin position="21"/>
        <end position="43"/>
    </location>
</feature>
<comment type="caution">
    <text evidence="14">The sequence shown here is derived from an EMBL/GenBank/DDBJ whole genome shotgun (WGS) entry which is preliminary data.</text>
</comment>
<dbReference type="RefSeq" id="WP_088553019.1">
    <property type="nucleotide sequence ID" value="NZ_BDGJ01000018.1"/>
</dbReference>
<evidence type="ECO:0000256" key="12">
    <source>
        <dbReference type="SAM" id="Phobius"/>
    </source>
</evidence>
<evidence type="ECO:0000256" key="8">
    <source>
        <dbReference type="ARBA" id="ARBA00022982"/>
    </source>
</evidence>
<keyword evidence="6 12" id="KW-0812">Transmembrane</keyword>
<proteinExistence type="inferred from homology"/>